<dbReference type="PANTHER" id="PTHR42790:SF19">
    <property type="entry name" value="KYNURENINE_ALPHA-AMINOADIPATE AMINOTRANSFERASE, MITOCHONDRIAL"/>
    <property type="match status" value="1"/>
</dbReference>
<dbReference type="SUPFAM" id="SSF53383">
    <property type="entry name" value="PLP-dependent transferases"/>
    <property type="match status" value="1"/>
</dbReference>
<reference evidence="7" key="1">
    <citation type="journal article" date="2019" name="Int. J. Syst. Evol. Microbiol.">
        <title>The Global Catalogue of Microorganisms (GCM) 10K type strain sequencing project: providing services to taxonomists for standard genome sequencing and annotation.</title>
        <authorList>
            <consortium name="The Broad Institute Genomics Platform"/>
            <consortium name="The Broad Institute Genome Sequencing Center for Infectious Disease"/>
            <person name="Wu L."/>
            <person name="Ma J."/>
        </authorList>
    </citation>
    <scope>NUCLEOTIDE SEQUENCE [LARGE SCALE GENOMIC DNA]</scope>
    <source>
        <strain evidence="7">JCM 17808</strain>
    </source>
</reference>
<evidence type="ECO:0000259" key="5">
    <source>
        <dbReference type="Pfam" id="PF00155"/>
    </source>
</evidence>
<evidence type="ECO:0000256" key="3">
    <source>
        <dbReference type="ARBA" id="ARBA00022679"/>
    </source>
</evidence>
<dbReference type="InterPro" id="IPR015421">
    <property type="entry name" value="PyrdxlP-dep_Trfase_major"/>
</dbReference>
<comment type="caution">
    <text evidence="6">The sequence shown here is derived from an EMBL/GenBank/DDBJ whole genome shotgun (WGS) entry which is preliminary data.</text>
</comment>
<evidence type="ECO:0000256" key="4">
    <source>
        <dbReference type="ARBA" id="ARBA00022898"/>
    </source>
</evidence>
<organism evidence="6 7">
    <name type="scientific">Brevibacterium pityocampae</name>
    <dbReference type="NCBI Taxonomy" id="506594"/>
    <lineage>
        <taxon>Bacteria</taxon>
        <taxon>Bacillati</taxon>
        <taxon>Actinomycetota</taxon>
        <taxon>Actinomycetes</taxon>
        <taxon>Micrococcales</taxon>
        <taxon>Brevibacteriaceae</taxon>
        <taxon>Brevibacterium</taxon>
    </lineage>
</organism>
<feature type="domain" description="Aminotransferase class I/classII large" evidence="5">
    <location>
        <begin position="59"/>
        <end position="385"/>
    </location>
</feature>
<dbReference type="Proteomes" id="UP001500642">
    <property type="component" value="Unassembled WGS sequence"/>
</dbReference>
<gene>
    <name evidence="6" type="ORF">GCM10023167_11330</name>
</gene>
<keyword evidence="3" id="KW-0808">Transferase</keyword>
<keyword evidence="7" id="KW-1185">Reference proteome</keyword>
<comment type="cofactor">
    <cofactor evidence="1">
        <name>pyridoxal 5'-phosphate</name>
        <dbReference type="ChEBI" id="CHEBI:597326"/>
    </cofactor>
</comment>
<evidence type="ECO:0000256" key="2">
    <source>
        <dbReference type="ARBA" id="ARBA00022576"/>
    </source>
</evidence>
<dbReference type="Gene3D" id="3.90.1150.10">
    <property type="entry name" value="Aspartate Aminotransferase, domain 1"/>
    <property type="match status" value="1"/>
</dbReference>
<name>A0ABP8J9Q9_9MICO</name>
<dbReference type="Pfam" id="PF00155">
    <property type="entry name" value="Aminotran_1_2"/>
    <property type="match status" value="1"/>
</dbReference>
<dbReference type="GO" id="GO:0008483">
    <property type="term" value="F:transaminase activity"/>
    <property type="evidence" value="ECO:0007669"/>
    <property type="project" value="UniProtKB-KW"/>
</dbReference>
<dbReference type="CDD" id="cd00609">
    <property type="entry name" value="AAT_like"/>
    <property type="match status" value="1"/>
</dbReference>
<sequence length="395" mass="42921">MESVRSHLNEYVTTVGKSPIRALFELSFDPTLISFAGGNPASELFDVEGLTKSFTHIMETAGQRALQYASTDGEPEMRQAAALRTTQMGVPTTAAQVLITSGSQQGLGLLSQTLVNPGDVVLVENPSYVSALQAFGLQGAEFKPIDTDEGGVVPEALDAAIRQWKPKAVYMIPTFQNPTGVTMPESRRRAIADIIAAQDTWLIEDDPYSELRYTDEQQIPISADPRLDDRAFLLNTLSKVLSPGLRVGWIRGPEEILERISVAKQANALQTSTVDQLVAAHYLESNDLQAKLDPVRAEYARRRDAMLTGLREVLPPGSALTEPEGGMFVWARLPEGFDASALVYDAIKAGTMFVPGAPFYVADPDPRTLRFSFVSNTPEVTHEGLARLAPVFAGA</sequence>
<evidence type="ECO:0000256" key="1">
    <source>
        <dbReference type="ARBA" id="ARBA00001933"/>
    </source>
</evidence>
<evidence type="ECO:0000313" key="6">
    <source>
        <dbReference type="EMBL" id="GAA4387427.1"/>
    </source>
</evidence>
<dbReference type="InterPro" id="IPR015424">
    <property type="entry name" value="PyrdxlP-dep_Trfase"/>
</dbReference>
<dbReference type="InterPro" id="IPR004839">
    <property type="entry name" value="Aminotransferase_I/II_large"/>
</dbReference>
<dbReference type="PANTHER" id="PTHR42790">
    <property type="entry name" value="AMINOTRANSFERASE"/>
    <property type="match status" value="1"/>
</dbReference>
<dbReference type="EMBL" id="BAABGL010000004">
    <property type="protein sequence ID" value="GAA4387427.1"/>
    <property type="molecule type" value="Genomic_DNA"/>
</dbReference>
<accession>A0ABP8J9Q9</accession>
<protein>
    <submittedName>
        <fullName evidence="6">PLP-dependent aminotransferase family protein</fullName>
    </submittedName>
</protein>
<dbReference type="InterPro" id="IPR015422">
    <property type="entry name" value="PyrdxlP-dep_Trfase_small"/>
</dbReference>
<proteinExistence type="predicted"/>
<dbReference type="Gene3D" id="3.40.640.10">
    <property type="entry name" value="Type I PLP-dependent aspartate aminotransferase-like (Major domain)"/>
    <property type="match status" value="1"/>
</dbReference>
<dbReference type="InterPro" id="IPR050859">
    <property type="entry name" value="Class-I_PLP-dep_aminotransf"/>
</dbReference>
<keyword evidence="4" id="KW-0663">Pyridoxal phosphate</keyword>
<keyword evidence="2 6" id="KW-0032">Aminotransferase</keyword>
<evidence type="ECO:0000313" key="7">
    <source>
        <dbReference type="Proteomes" id="UP001500642"/>
    </source>
</evidence>
<dbReference type="RefSeq" id="WP_295689869.1">
    <property type="nucleotide sequence ID" value="NZ_BAABGL010000004.1"/>
</dbReference>